<feature type="domain" description="Methyl-accepting transducer" evidence="4">
    <location>
        <begin position="616"/>
        <end position="845"/>
    </location>
</feature>
<evidence type="ECO:0000313" key="6">
    <source>
        <dbReference type="EMBL" id="AUQ96566.1"/>
    </source>
</evidence>
<comment type="similarity">
    <text evidence="2">Belongs to the methyl-accepting chemotaxis (MCP) protein family.</text>
</comment>
<reference evidence="6 7" key="2">
    <citation type="journal article" date="2017" name="Int. J. Syst. Evol. Microbiol.">
        <title>Adaptation of Surface-Associated Bacteria to the Open Ocean: A Genomically Distinct Subpopulation of Phaeobacter gallaeciensis Colonizes Pacific Mesozooplankton.</title>
        <authorList>
            <person name="Freese H.M."/>
            <person name="Methner A."/>
            <person name="Overmann J."/>
        </authorList>
    </citation>
    <scope>NUCLEOTIDE SEQUENCE [LARGE SCALE GENOMIC DNA]</scope>
    <source>
        <strain evidence="6 7">P66</strain>
    </source>
</reference>
<dbReference type="PANTHER" id="PTHR43531:SF11">
    <property type="entry name" value="METHYL-ACCEPTING CHEMOTAXIS PROTEIN 3"/>
    <property type="match status" value="1"/>
</dbReference>
<dbReference type="CDD" id="cd11386">
    <property type="entry name" value="MCP_signal"/>
    <property type="match status" value="1"/>
</dbReference>
<keyword evidence="3" id="KW-0807">Transducer</keyword>
<dbReference type="PANTHER" id="PTHR43531">
    <property type="entry name" value="PROTEIN ICFG"/>
    <property type="match status" value="1"/>
</dbReference>
<dbReference type="Pfam" id="PF00672">
    <property type="entry name" value="HAMP"/>
    <property type="match status" value="1"/>
</dbReference>
<keyword evidence="1" id="KW-0145">Chemotaxis</keyword>
<organism evidence="6 7">
    <name type="scientific">Phaeobacter inhibens</name>
    <dbReference type="NCBI Taxonomy" id="221822"/>
    <lineage>
        <taxon>Bacteria</taxon>
        <taxon>Pseudomonadati</taxon>
        <taxon>Pseudomonadota</taxon>
        <taxon>Alphaproteobacteria</taxon>
        <taxon>Rhodobacterales</taxon>
        <taxon>Roseobacteraceae</taxon>
        <taxon>Phaeobacter</taxon>
    </lineage>
</organism>
<dbReference type="SUPFAM" id="SSF58104">
    <property type="entry name" value="Methyl-accepting chemotaxis protein (MCP) signaling domain"/>
    <property type="match status" value="1"/>
</dbReference>
<evidence type="ECO:0000256" key="2">
    <source>
        <dbReference type="ARBA" id="ARBA00029447"/>
    </source>
</evidence>
<dbReference type="PROSITE" id="PS50885">
    <property type="entry name" value="HAMP"/>
    <property type="match status" value="2"/>
</dbReference>
<dbReference type="Proteomes" id="UP000236536">
    <property type="component" value="Plasmid pP66_a"/>
</dbReference>
<keyword evidence="6" id="KW-0614">Plasmid</keyword>
<dbReference type="CDD" id="cd06225">
    <property type="entry name" value="HAMP"/>
    <property type="match status" value="1"/>
</dbReference>
<dbReference type="RefSeq" id="WP_014881646.1">
    <property type="nucleotide sequence ID" value="NZ_CP010596.1"/>
</dbReference>
<feature type="domain" description="HAMP" evidence="5">
    <location>
        <begin position="492"/>
        <end position="545"/>
    </location>
</feature>
<sequence length="890" mass="94010">MTTQTRKRATRRWNPLSSIRAKMFLILLAMAGTSAAIGYAVTQAFEQVSADVHVLTEDKLPELELSGQMTAAAARTKDAMVAVMLAETPGSLDFAKSDVTAAVRALDGAVEQLPQVLRDEFKPDVVMVEEALEASIAARTVAFKNAAAVIAMMEQLQGLSSAMQVTLAEMADNAYSNLSKGGEQTMSAVDATLVDLVEVKFATLQSLLQARAEINLISGIALAIGETEDRAMQSILMDLAKASDGRLNDVIDILEVEAPGVVPIFAIRDAAAVLQKAVSRGRLQSNALRQEVLSARLSSDTELSTAVDDMVFEVTLAAEDASDDSKKAIQGLLTNEVGFLNTLLEINTWISNFQVAALDVVTAQSIAQTRAAAEPMEQAAAALAEYKTFDDGRLATQLDEIITMAEPDQGLAIFRIASLTADADATKEANATANAVLQIASRASLLGSGSRGEIAYMATDIAVTVDEAHANIERLLMMAAGLLVMALLLTHWLVQRPLNAISRTTERLADGDLSPINGFDRTSDEIYRIAQALTVFRDGLVEKEALSKATEEERAAHQAQQTAAVTAIGNGLARLAQGDLSARITEELTEGYAQLQADFNLTVETLSRTVVDMVDVASSIRNGADEISQASDDLSRRTESQAATLEETAAALDELTASVKSAADGARAVEATTQDAKSEAVKNGSVVNSAVSAMTDIEESSKHIAQIIGVIDDIAFQTNLLALNAGVEAARAGDAGRGFAVVASEVRGLSQRTSEAAMEIKTLISESSKKVDYGVELVGKAGTALSDIVAQVGQISQQVSEIADGAASQSTGLHEINIGMSQLDQVTQQNAAMVEESTAASHMLRGDATKLAELVSNFTVAEDNAPAAAAAVETQQDGWDEDPDDWQMTG</sequence>
<protein>
    <submittedName>
        <fullName evidence="6">Methyl-accepting chemotaxis protein</fullName>
    </submittedName>
</protein>
<dbReference type="Gene3D" id="1.10.287.950">
    <property type="entry name" value="Methyl-accepting chemotaxis protein"/>
    <property type="match status" value="1"/>
</dbReference>
<evidence type="ECO:0000313" key="7">
    <source>
        <dbReference type="Proteomes" id="UP000236536"/>
    </source>
</evidence>
<proteinExistence type="inferred from homology"/>
<dbReference type="SMART" id="SM00283">
    <property type="entry name" value="MA"/>
    <property type="match status" value="1"/>
</dbReference>
<dbReference type="InterPro" id="IPR003660">
    <property type="entry name" value="HAMP_dom"/>
</dbReference>
<reference evidence="6 7" key="1">
    <citation type="journal article" date="2017" name="Genome Biol. Evol.">
        <title>Trajectories and Drivers of Genome Evolution in Surface-Associated Marine Phaeobacter.</title>
        <authorList>
            <person name="Freese H.M."/>
            <person name="Sikorski J."/>
            <person name="Bunk B."/>
            <person name="Scheuner C."/>
            <person name="Meier-Kolthoff J.P."/>
            <person name="Sproer C."/>
            <person name="Gram L."/>
            <person name="Overmann J."/>
        </authorList>
    </citation>
    <scope>NUCLEOTIDE SEQUENCE [LARGE SCALE GENOMIC DNA]</scope>
    <source>
        <strain evidence="6 7">P66</strain>
    </source>
</reference>
<evidence type="ECO:0000256" key="3">
    <source>
        <dbReference type="PROSITE-ProRule" id="PRU00284"/>
    </source>
</evidence>
<evidence type="ECO:0000259" key="4">
    <source>
        <dbReference type="PROSITE" id="PS50111"/>
    </source>
</evidence>
<gene>
    <name evidence="6" type="ORF">PhaeoP66_03839</name>
</gene>
<dbReference type="InterPro" id="IPR051310">
    <property type="entry name" value="MCP_chemotaxis"/>
</dbReference>
<name>A0ABN5GSN5_9RHOB</name>
<geneLocation type="plasmid" evidence="6 7">
    <name>pP66_a</name>
</geneLocation>
<dbReference type="Pfam" id="PF00015">
    <property type="entry name" value="MCPsignal"/>
    <property type="match status" value="1"/>
</dbReference>
<evidence type="ECO:0000259" key="5">
    <source>
        <dbReference type="PROSITE" id="PS50885"/>
    </source>
</evidence>
<evidence type="ECO:0000256" key="1">
    <source>
        <dbReference type="ARBA" id="ARBA00022500"/>
    </source>
</evidence>
<feature type="domain" description="HAMP" evidence="5">
    <location>
        <begin position="559"/>
        <end position="611"/>
    </location>
</feature>
<keyword evidence="7" id="KW-1185">Reference proteome</keyword>
<dbReference type="Gene3D" id="6.10.340.10">
    <property type="match status" value="1"/>
</dbReference>
<accession>A0ABN5GSN5</accession>
<dbReference type="SUPFAM" id="SSF158472">
    <property type="entry name" value="HAMP domain-like"/>
    <property type="match status" value="1"/>
</dbReference>
<dbReference type="EMBL" id="CP010706">
    <property type="protein sequence ID" value="AUQ96566.1"/>
    <property type="molecule type" value="Genomic_DNA"/>
</dbReference>
<dbReference type="PROSITE" id="PS50111">
    <property type="entry name" value="CHEMOTAXIS_TRANSDUC_2"/>
    <property type="match status" value="1"/>
</dbReference>
<dbReference type="InterPro" id="IPR004089">
    <property type="entry name" value="MCPsignal_dom"/>
</dbReference>
<dbReference type="SMART" id="SM00304">
    <property type="entry name" value="HAMP"/>
    <property type="match status" value="2"/>
</dbReference>